<dbReference type="RefSeq" id="WP_284102910.1">
    <property type="nucleotide sequence ID" value="NZ_JARRAF010000042.1"/>
</dbReference>
<gene>
    <name evidence="2" type="ORF">PZA18_21335</name>
</gene>
<name>A0ABT7E2P5_9NEIS</name>
<accession>A0ABT7E2P5</accession>
<comment type="caution">
    <text evidence="2">The sequence shown here is derived from an EMBL/GenBank/DDBJ whole genome shotgun (WGS) entry which is preliminary data.</text>
</comment>
<feature type="compositionally biased region" description="Low complexity" evidence="1">
    <location>
        <begin position="177"/>
        <end position="186"/>
    </location>
</feature>
<sequence>MAKTPAAEEAIGWKHLEPDLYHEVGASLVHHSVKTVNSNVPPGGVRLSRQAALNLPYVSVRTLLPHVSFDLDYIANSGPTATVVKQMYAHAQGKPVDPPPQPEEIAAIEQALANAAQSGVELGTESVSIRLRQLLLPIEDERYRAITPLVSGSLGREFRRRTTEHETMRVEFETAAKQRANANDAAPNKSTADQPPRPRRLRQAVFGIGGANPQNVGATVRDLQRPLFFAAPTEDAQLRRVLHHYFHGLALWLPLPALLEYRAFCWRWRRDNDTSMETRDKDRQHIHKLTHRLLRRLDEVVELLTEYRKHLPNGGQPLVNPALSPLQQGLFDRNQRDVEWQYAFSRELTNLISHYDFPDKKGKILFDATSSEQVAGWIRELLR</sequence>
<evidence type="ECO:0000313" key="3">
    <source>
        <dbReference type="Proteomes" id="UP001172778"/>
    </source>
</evidence>
<evidence type="ECO:0000256" key="1">
    <source>
        <dbReference type="SAM" id="MobiDB-lite"/>
    </source>
</evidence>
<reference evidence="2" key="1">
    <citation type="submission" date="2023-03" db="EMBL/GenBank/DDBJ databases">
        <title>Chitinimonas shenzhenensis gen. nov., sp. nov., a novel member of family Burkholderiaceae isolated from activated sludge collected in Shen Zhen, China.</title>
        <authorList>
            <person name="Wang X."/>
        </authorList>
    </citation>
    <scope>NUCLEOTIDE SEQUENCE</scope>
    <source>
        <strain evidence="2">DQS-5</strain>
    </source>
</reference>
<keyword evidence="3" id="KW-1185">Reference proteome</keyword>
<evidence type="ECO:0000313" key="2">
    <source>
        <dbReference type="EMBL" id="MDK2126591.1"/>
    </source>
</evidence>
<dbReference type="Proteomes" id="UP001172778">
    <property type="component" value="Unassembled WGS sequence"/>
</dbReference>
<organism evidence="2 3">
    <name type="scientific">Parachitinimonas caeni</name>
    <dbReference type="NCBI Taxonomy" id="3031301"/>
    <lineage>
        <taxon>Bacteria</taxon>
        <taxon>Pseudomonadati</taxon>
        <taxon>Pseudomonadota</taxon>
        <taxon>Betaproteobacteria</taxon>
        <taxon>Neisseriales</taxon>
        <taxon>Chitinibacteraceae</taxon>
        <taxon>Parachitinimonas</taxon>
    </lineage>
</organism>
<proteinExistence type="predicted"/>
<protein>
    <submittedName>
        <fullName evidence="2">Uncharacterized protein</fullName>
    </submittedName>
</protein>
<dbReference type="EMBL" id="JARRAF010000042">
    <property type="protein sequence ID" value="MDK2126591.1"/>
    <property type="molecule type" value="Genomic_DNA"/>
</dbReference>
<feature type="region of interest" description="Disordered" evidence="1">
    <location>
        <begin position="177"/>
        <end position="198"/>
    </location>
</feature>